<comment type="similarity">
    <text evidence="9">Belongs to the ABC transporter superfamily. Siderophore-Fe(3+) uptake transporter (SIUT) (TC 3.A.1.21) family.</text>
</comment>
<name>A0AAU7AX93_9ACTN</name>
<dbReference type="EC" id="3.6.3.-" evidence="13"/>
<dbReference type="InterPro" id="IPR036640">
    <property type="entry name" value="ABC1_TM_sf"/>
</dbReference>
<feature type="transmembrane region" description="Helical" evidence="10">
    <location>
        <begin position="277"/>
        <end position="298"/>
    </location>
</feature>
<dbReference type="SUPFAM" id="SSF90123">
    <property type="entry name" value="ABC transporter transmembrane region"/>
    <property type="match status" value="1"/>
</dbReference>
<evidence type="ECO:0000259" key="12">
    <source>
        <dbReference type="PROSITE" id="PS50929"/>
    </source>
</evidence>
<evidence type="ECO:0000256" key="6">
    <source>
        <dbReference type="ARBA" id="ARBA00022840"/>
    </source>
</evidence>
<keyword evidence="4 10" id="KW-0812">Transmembrane</keyword>
<evidence type="ECO:0000256" key="7">
    <source>
        <dbReference type="ARBA" id="ARBA00022989"/>
    </source>
</evidence>
<dbReference type="InterPro" id="IPR003439">
    <property type="entry name" value="ABC_transporter-like_ATP-bd"/>
</dbReference>
<reference evidence="13" key="1">
    <citation type="submission" date="2022-12" db="EMBL/GenBank/DDBJ databases">
        <title>Paraconexibacter alkalitolerans sp. nov. and Baekduia alba sp. nov., isolated from soil and emended description of the genera Paraconexibacter (Chun et al., 2020) and Baekduia (An et al., 2020).</title>
        <authorList>
            <person name="Vieira S."/>
            <person name="Huber K.J."/>
            <person name="Geppert A."/>
            <person name="Wolf J."/>
            <person name="Neumann-Schaal M."/>
            <person name="Muesken M."/>
            <person name="Overmann J."/>
        </authorList>
    </citation>
    <scope>NUCLEOTIDE SEQUENCE</scope>
    <source>
        <strain evidence="13">AEG42_29</strain>
    </source>
</reference>
<evidence type="ECO:0000256" key="9">
    <source>
        <dbReference type="ARBA" id="ARBA00023455"/>
    </source>
</evidence>
<evidence type="ECO:0000256" key="2">
    <source>
        <dbReference type="ARBA" id="ARBA00022448"/>
    </source>
</evidence>
<dbReference type="GO" id="GO:0015421">
    <property type="term" value="F:ABC-type oligopeptide transporter activity"/>
    <property type="evidence" value="ECO:0007669"/>
    <property type="project" value="TreeGrafter"/>
</dbReference>
<dbReference type="RefSeq" id="WP_354697513.1">
    <property type="nucleotide sequence ID" value="NZ_CP114014.1"/>
</dbReference>
<evidence type="ECO:0000313" key="13">
    <source>
        <dbReference type="EMBL" id="XAY06276.1"/>
    </source>
</evidence>
<keyword evidence="5" id="KW-0547">Nucleotide-binding</keyword>
<keyword evidence="6 13" id="KW-0067">ATP-binding</keyword>
<protein>
    <submittedName>
        <fullName evidence="13">Multidrug export ATP-binding/permease protein</fullName>
        <ecNumber evidence="13">3.6.3.-</ecNumber>
    </submittedName>
</protein>
<dbReference type="PANTHER" id="PTHR43394:SF1">
    <property type="entry name" value="ATP-BINDING CASSETTE SUB-FAMILY B MEMBER 10, MITOCHONDRIAL"/>
    <property type="match status" value="1"/>
</dbReference>
<dbReference type="InterPro" id="IPR011527">
    <property type="entry name" value="ABC1_TM_dom"/>
</dbReference>
<dbReference type="PROSITE" id="PS50929">
    <property type="entry name" value="ABC_TM1F"/>
    <property type="match status" value="1"/>
</dbReference>
<dbReference type="SMART" id="SM00382">
    <property type="entry name" value="AAA"/>
    <property type="match status" value="1"/>
</dbReference>
<dbReference type="Pfam" id="PF00005">
    <property type="entry name" value="ABC_tran"/>
    <property type="match status" value="1"/>
</dbReference>
<dbReference type="Gene3D" id="3.40.50.300">
    <property type="entry name" value="P-loop containing nucleotide triphosphate hydrolases"/>
    <property type="match status" value="1"/>
</dbReference>
<dbReference type="PROSITE" id="PS00211">
    <property type="entry name" value="ABC_TRANSPORTER_1"/>
    <property type="match status" value="1"/>
</dbReference>
<dbReference type="PANTHER" id="PTHR43394">
    <property type="entry name" value="ATP-DEPENDENT PERMEASE MDL1, MITOCHONDRIAL"/>
    <property type="match status" value="1"/>
</dbReference>
<keyword evidence="13" id="KW-0378">Hydrolase</keyword>
<sequence>MATFWRLLTFLRPYRAGVIASLGLAVLAMVATVSIPYLTGRAIDEVRGGDKDALMVLGGAVAIAGLLRLVLTIFRRLVAGRVSLGVEYDLRRMLFGHLLKQELAFFDRQQTGQLMSRATVDLASVRFFLGYGLVFLVQSALTIVLASVAMIITDPLLAAIALAPVPVVVYTATRYGRQSRPAIQEVQQRLAELTADVEENISGVRVVKAFAAEERQLDRFSRGVGRVFDQSMVSTRLQARYNPLIGFLPQLGLAALLFLGGRRVIDGDLTTGQFASFYAYLIMLLGPMRMLGMGLGLAQRATASGVRLFEILDRDPQIVARPGAGPLPDGNGQVEFRDVTLQYEGTRSPALRDVSLTVAPGRTLAVVGATGSGKTALVQLIARLYDVSDGAVLVDGTDVRDVEPAALRSQIAIVGDDPFLFSATVAENIAYARADASREEVELAAERAQAAGFIAALPDGYDTRIGERGLTLSGGQRQRIAIARAFLADPRILILDDATSSVDASTEQAIKASLREVMAGRTTIVIAHRLSTIALADEIVVLEGGTVAAAGSHDELLSASPLYRELVEKGLPDQVFLTRKPAEREVAGF</sequence>
<dbReference type="SUPFAM" id="SSF52540">
    <property type="entry name" value="P-loop containing nucleoside triphosphate hydrolases"/>
    <property type="match status" value="1"/>
</dbReference>
<evidence type="ECO:0000256" key="10">
    <source>
        <dbReference type="SAM" id="Phobius"/>
    </source>
</evidence>
<accession>A0AAU7AX93</accession>
<comment type="subcellular location">
    <subcellularLocation>
        <location evidence="1">Cell inner membrane</location>
        <topology evidence="1">Multi-pass membrane protein</topology>
    </subcellularLocation>
</comment>
<proteinExistence type="inferred from homology"/>
<dbReference type="InterPro" id="IPR017871">
    <property type="entry name" value="ABC_transporter-like_CS"/>
</dbReference>
<dbReference type="GO" id="GO:0005886">
    <property type="term" value="C:plasma membrane"/>
    <property type="evidence" value="ECO:0007669"/>
    <property type="project" value="UniProtKB-SubCell"/>
</dbReference>
<organism evidence="13">
    <name type="scientific">Paraconexibacter sp. AEG42_29</name>
    <dbReference type="NCBI Taxonomy" id="2997339"/>
    <lineage>
        <taxon>Bacteria</taxon>
        <taxon>Bacillati</taxon>
        <taxon>Actinomycetota</taxon>
        <taxon>Thermoleophilia</taxon>
        <taxon>Solirubrobacterales</taxon>
        <taxon>Paraconexibacteraceae</taxon>
        <taxon>Paraconexibacter</taxon>
    </lineage>
</organism>
<dbReference type="KEGG" id="parq:DSM112329_03144"/>
<keyword evidence="2" id="KW-0813">Transport</keyword>
<keyword evidence="7 10" id="KW-1133">Transmembrane helix</keyword>
<dbReference type="InterPro" id="IPR027417">
    <property type="entry name" value="P-loop_NTPase"/>
</dbReference>
<dbReference type="GO" id="GO:0005524">
    <property type="term" value="F:ATP binding"/>
    <property type="evidence" value="ECO:0007669"/>
    <property type="project" value="UniProtKB-KW"/>
</dbReference>
<dbReference type="FunFam" id="3.40.50.300:FF:000221">
    <property type="entry name" value="Multidrug ABC transporter ATP-binding protein"/>
    <property type="match status" value="1"/>
</dbReference>
<evidence type="ECO:0000259" key="11">
    <source>
        <dbReference type="PROSITE" id="PS50893"/>
    </source>
</evidence>
<evidence type="ECO:0000256" key="3">
    <source>
        <dbReference type="ARBA" id="ARBA00022475"/>
    </source>
</evidence>
<dbReference type="InterPro" id="IPR039421">
    <property type="entry name" value="Type_1_exporter"/>
</dbReference>
<dbReference type="InterPro" id="IPR003593">
    <property type="entry name" value="AAA+_ATPase"/>
</dbReference>
<keyword evidence="8 10" id="KW-0472">Membrane</keyword>
<evidence type="ECO:0000256" key="4">
    <source>
        <dbReference type="ARBA" id="ARBA00022692"/>
    </source>
</evidence>
<feature type="domain" description="ABC transporter" evidence="11">
    <location>
        <begin position="334"/>
        <end position="569"/>
    </location>
</feature>
<dbReference type="Gene3D" id="1.20.1560.10">
    <property type="entry name" value="ABC transporter type 1, transmembrane domain"/>
    <property type="match status" value="1"/>
</dbReference>
<evidence type="ECO:0000256" key="1">
    <source>
        <dbReference type="ARBA" id="ARBA00004429"/>
    </source>
</evidence>
<keyword evidence="3" id="KW-1003">Cell membrane</keyword>
<feature type="transmembrane region" description="Helical" evidence="10">
    <location>
        <begin position="156"/>
        <end position="173"/>
    </location>
</feature>
<dbReference type="AlphaFoldDB" id="A0AAU7AX93"/>
<feature type="transmembrane region" description="Helical" evidence="10">
    <location>
        <begin position="16"/>
        <end position="38"/>
    </location>
</feature>
<dbReference type="Pfam" id="PF00664">
    <property type="entry name" value="ABC_membrane"/>
    <property type="match status" value="1"/>
</dbReference>
<gene>
    <name evidence="13" type="ORF">DSM112329_03144</name>
</gene>
<evidence type="ECO:0000256" key="5">
    <source>
        <dbReference type="ARBA" id="ARBA00022741"/>
    </source>
</evidence>
<feature type="transmembrane region" description="Helical" evidence="10">
    <location>
        <begin position="53"/>
        <end position="74"/>
    </location>
</feature>
<dbReference type="GO" id="GO:0016887">
    <property type="term" value="F:ATP hydrolysis activity"/>
    <property type="evidence" value="ECO:0007669"/>
    <property type="project" value="InterPro"/>
</dbReference>
<feature type="domain" description="ABC transmembrane type-1" evidence="12">
    <location>
        <begin position="19"/>
        <end position="300"/>
    </location>
</feature>
<dbReference type="EMBL" id="CP114014">
    <property type="protein sequence ID" value="XAY06276.1"/>
    <property type="molecule type" value="Genomic_DNA"/>
</dbReference>
<dbReference type="CDD" id="cd18543">
    <property type="entry name" value="ABC_6TM_Rv0194_D1_like"/>
    <property type="match status" value="1"/>
</dbReference>
<dbReference type="PROSITE" id="PS50893">
    <property type="entry name" value="ABC_TRANSPORTER_2"/>
    <property type="match status" value="1"/>
</dbReference>
<feature type="transmembrane region" description="Helical" evidence="10">
    <location>
        <begin position="127"/>
        <end position="150"/>
    </location>
</feature>
<feature type="transmembrane region" description="Helical" evidence="10">
    <location>
        <begin position="244"/>
        <end position="265"/>
    </location>
</feature>
<evidence type="ECO:0000256" key="8">
    <source>
        <dbReference type="ARBA" id="ARBA00023136"/>
    </source>
</evidence>